<keyword evidence="2" id="KW-1185">Reference proteome</keyword>
<gene>
    <name evidence="1" type="ORF">GN331_01895</name>
</gene>
<organism evidence="1 2">
    <name type="scientific">Noviluteimonas gilva</name>
    <dbReference type="NCBI Taxonomy" id="2682097"/>
    <lineage>
        <taxon>Bacteria</taxon>
        <taxon>Pseudomonadati</taxon>
        <taxon>Pseudomonadota</taxon>
        <taxon>Gammaproteobacteria</taxon>
        <taxon>Lysobacterales</taxon>
        <taxon>Lysobacteraceae</taxon>
        <taxon>Noviluteimonas</taxon>
    </lineage>
</organism>
<dbReference type="InterPro" id="IPR029044">
    <property type="entry name" value="Nucleotide-diphossugar_trans"/>
</dbReference>
<dbReference type="EMBL" id="WOXT01000001">
    <property type="protein sequence ID" value="MUV12954.1"/>
    <property type="molecule type" value="Genomic_DNA"/>
</dbReference>
<name>A0A7C9HX15_9GAMM</name>
<dbReference type="RefSeq" id="WP_156639827.1">
    <property type="nucleotide sequence ID" value="NZ_WOXT01000001.1"/>
</dbReference>
<accession>A0A7C9HX15</accession>
<sequence>MRTRTAHAPFDVVVASTRAPPLRNATFTGVRWASAAHAGIADACNRAIDAISNDIVVLVDSRCQGFDAQWLTELASHARQAGVGLVGPQRNDETIDSHAIAWGCIAARRNVFLRASGFDPSYRDLDCATADLALRIGLRGLKHRTLSSLPVRLIEPSTIARLLGRHHQRADRDRLHAAWQIPEALT</sequence>
<reference evidence="1 2" key="1">
    <citation type="submission" date="2019-12" db="EMBL/GenBank/DDBJ databases">
        <authorList>
            <person name="Xu J."/>
        </authorList>
    </citation>
    <scope>NUCLEOTIDE SEQUENCE [LARGE SCALE GENOMIC DNA]</scope>
    <source>
        <strain evidence="1 2">HX-5-24</strain>
    </source>
</reference>
<evidence type="ECO:0008006" key="3">
    <source>
        <dbReference type="Google" id="ProtNLM"/>
    </source>
</evidence>
<dbReference type="Proteomes" id="UP000479692">
    <property type="component" value="Unassembled WGS sequence"/>
</dbReference>
<dbReference type="AlphaFoldDB" id="A0A7C9HX15"/>
<comment type="caution">
    <text evidence="1">The sequence shown here is derived from an EMBL/GenBank/DDBJ whole genome shotgun (WGS) entry which is preliminary data.</text>
</comment>
<dbReference type="SUPFAM" id="SSF53448">
    <property type="entry name" value="Nucleotide-diphospho-sugar transferases"/>
    <property type="match status" value="1"/>
</dbReference>
<proteinExistence type="predicted"/>
<evidence type="ECO:0000313" key="1">
    <source>
        <dbReference type="EMBL" id="MUV12954.1"/>
    </source>
</evidence>
<protein>
    <recommendedName>
        <fullName evidence="3">Glycosyltransferase</fullName>
    </recommendedName>
</protein>
<evidence type="ECO:0000313" key="2">
    <source>
        <dbReference type="Proteomes" id="UP000479692"/>
    </source>
</evidence>
<dbReference type="Gene3D" id="3.90.550.10">
    <property type="entry name" value="Spore Coat Polysaccharide Biosynthesis Protein SpsA, Chain A"/>
    <property type="match status" value="1"/>
</dbReference>